<dbReference type="InterPro" id="IPR051310">
    <property type="entry name" value="MCP_chemotaxis"/>
</dbReference>
<dbReference type="PANTHER" id="PTHR43531">
    <property type="entry name" value="PROTEIN ICFG"/>
    <property type="match status" value="1"/>
</dbReference>
<dbReference type="GO" id="GO:0007165">
    <property type="term" value="P:signal transduction"/>
    <property type="evidence" value="ECO:0007669"/>
    <property type="project" value="UniProtKB-KW"/>
</dbReference>
<organism evidence="6 7">
    <name type="scientific">Xanthomonas arboricola pv. pruni str. MAFF 311562</name>
    <dbReference type="NCBI Taxonomy" id="1414836"/>
    <lineage>
        <taxon>Bacteria</taxon>
        <taxon>Pseudomonadati</taxon>
        <taxon>Pseudomonadota</taxon>
        <taxon>Gammaproteobacteria</taxon>
        <taxon>Lysobacterales</taxon>
        <taxon>Lysobacteraceae</taxon>
        <taxon>Xanthomonas</taxon>
    </lineage>
</organism>
<name>W4RXZ6_9XANT</name>
<keyword evidence="2 4" id="KW-0807">Transducer</keyword>
<dbReference type="Pfam" id="PF00015">
    <property type="entry name" value="MCPsignal"/>
    <property type="match status" value="1"/>
</dbReference>
<dbReference type="Proteomes" id="UP000019143">
    <property type="component" value="Unassembled WGS sequence"/>
</dbReference>
<comment type="caution">
    <text evidence="6">The sequence shown here is derived from an EMBL/GenBank/DDBJ whole genome shotgun (WGS) entry which is preliminary data.</text>
</comment>
<evidence type="ECO:0000313" key="7">
    <source>
        <dbReference type="Proteomes" id="UP000019143"/>
    </source>
</evidence>
<comment type="similarity">
    <text evidence="3">Belongs to the methyl-accepting chemotaxis (MCP) protein family.</text>
</comment>
<dbReference type="GO" id="GO:0006935">
    <property type="term" value="P:chemotaxis"/>
    <property type="evidence" value="ECO:0007669"/>
    <property type="project" value="InterPro"/>
</dbReference>
<dbReference type="GO" id="GO:0004888">
    <property type="term" value="F:transmembrane signaling receptor activity"/>
    <property type="evidence" value="ECO:0007669"/>
    <property type="project" value="InterPro"/>
</dbReference>
<dbReference type="GO" id="GO:0005886">
    <property type="term" value="C:plasma membrane"/>
    <property type="evidence" value="ECO:0007669"/>
    <property type="project" value="TreeGrafter"/>
</dbReference>
<dbReference type="InterPro" id="IPR004089">
    <property type="entry name" value="MCPsignal_dom"/>
</dbReference>
<keyword evidence="1" id="KW-0488">Methylation</keyword>
<reference evidence="6 7" key="1">
    <citation type="submission" date="2014-01" db="EMBL/GenBank/DDBJ databases">
        <title>Genome sequence and analysis of Xanthomonas arboricola pv. pruni.</title>
        <authorList>
            <person name="Fujikawa T."/>
            <person name="Nakazono-Nagaoka E."/>
        </authorList>
    </citation>
    <scope>NUCLEOTIDE SEQUENCE [LARGE SCALE GENOMIC DNA]</scope>
    <source>
        <strain evidence="7">MAFF 311562</strain>
    </source>
</reference>
<dbReference type="InterPro" id="IPR004090">
    <property type="entry name" value="Chemotax_Me-accpt_rcpt"/>
</dbReference>
<proteinExistence type="inferred from homology"/>
<dbReference type="PROSITE" id="PS50111">
    <property type="entry name" value="CHEMOTAXIS_TRANSDUC_2"/>
    <property type="match status" value="1"/>
</dbReference>
<evidence type="ECO:0000256" key="2">
    <source>
        <dbReference type="ARBA" id="ARBA00023224"/>
    </source>
</evidence>
<sequence length="153" mass="16119">EQGRGFAVVASEVRTLAQRSSGAAREIKDLIDDSVQRVAEGSALVHSAGKTMGDVVASVQRVTDIMGEISAASQEQSAGIEQVNQTITHMDETTQQNAALVEEATAAARAMEEQAVQLTDAVAIFKIDARQARQSTSRVAAPVAQLLSKVRSA</sequence>
<dbReference type="SUPFAM" id="SSF58104">
    <property type="entry name" value="Methyl-accepting chemotaxis protein (MCP) signaling domain"/>
    <property type="match status" value="1"/>
</dbReference>
<feature type="domain" description="Methyl-accepting transducer" evidence="5">
    <location>
        <begin position="1"/>
        <end position="112"/>
    </location>
</feature>
<dbReference type="SMART" id="SM00283">
    <property type="entry name" value="MA"/>
    <property type="match status" value="1"/>
</dbReference>
<evidence type="ECO:0000256" key="4">
    <source>
        <dbReference type="PROSITE-ProRule" id="PRU00284"/>
    </source>
</evidence>
<evidence type="ECO:0000256" key="3">
    <source>
        <dbReference type="ARBA" id="ARBA00029447"/>
    </source>
</evidence>
<evidence type="ECO:0000256" key="1">
    <source>
        <dbReference type="ARBA" id="ARBA00022481"/>
    </source>
</evidence>
<accession>W4RXZ6</accession>
<dbReference type="PANTHER" id="PTHR43531:SF14">
    <property type="entry name" value="METHYL-ACCEPTING CHEMOTAXIS PROTEIN I-RELATED"/>
    <property type="match status" value="1"/>
</dbReference>
<evidence type="ECO:0000259" key="5">
    <source>
        <dbReference type="PROSITE" id="PS50111"/>
    </source>
</evidence>
<dbReference type="Gene3D" id="1.10.287.950">
    <property type="entry name" value="Methyl-accepting chemotaxis protein"/>
    <property type="match status" value="1"/>
</dbReference>
<feature type="non-terminal residue" evidence="6">
    <location>
        <position position="1"/>
    </location>
</feature>
<dbReference type="EMBL" id="BAVB01000147">
    <property type="protein sequence ID" value="GAE49250.1"/>
    <property type="molecule type" value="Genomic_DNA"/>
</dbReference>
<protein>
    <submittedName>
        <fullName evidence="6">Methyl-accepting chemotaxis protein</fullName>
    </submittedName>
</protein>
<dbReference type="PRINTS" id="PR00260">
    <property type="entry name" value="CHEMTRNSDUCR"/>
</dbReference>
<dbReference type="AlphaFoldDB" id="W4RXZ6"/>
<evidence type="ECO:0000313" key="6">
    <source>
        <dbReference type="EMBL" id="GAE49250.1"/>
    </source>
</evidence>
<gene>
    <name evidence="6" type="ORF">XPU_0782</name>
</gene>